<accession>A0A3B1CUY3</accession>
<keyword evidence="1" id="KW-0812">Transmembrane</keyword>
<evidence type="ECO:0000313" key="2">
    <source>
        <dbReference type="EMBL" id="VAX22955.1"/>
    </source>
</evidence>
<evidence type="ECO:0008006" key="3">
    <source>
        <dbReference type="Google" id="ProtNLM"/>
    </source>
</evidence>
<feature type="transmembrane region" description="Helical" evidence="1">
    <location>
        <begin position="169"/>
        <end position="198"/>
    </location>
</feature>
<feature type="transmembrane region" description="Helical" evidence="1">
    <location>
        <begin position="60"/>
        <end position="77"/>
    </location>
</feature>
<feature type="non-terminal residue" evidence="2">
    <location>
        <position position="378"/>
    </location>
</feature>
<keyword evidence="1" id="KW-0472">Membrane</keyword>
<evidence type="ECO:0000256" key="1">
    <source>
        <dbReference type="SAM" id="Phobius"/>
    </source>
</evidence>
<proteinExistence type="predicted"/>
<feature type="transmembrane region" description="Helical" evidence="1">
    <location>
        <begin position="97"/>
        <end position="116"/>
    </location>
</feature>
<feature type="transmembrane region" description="Helical" evidence="1">
    <location>
        <begin position="210"/>
        <end position="231"/>
    </location>
</feature>
<feature type="transmembrane region" description="Helical" evidence="1">
    <location>
        <begin position="347"/>
        <end position="364"/>
    </location>
</feature>
<name>A0A3B1CUY3_9ZZZZ</name>
<keyword evidence="1" id="KW-1133">Transmembrane helix</keyword>
<dbReference type="EMBL" id="UOGA01000234">
    <property type="protein sequence ID" value="VAX22955.1"/>
    <property type="molecule type" value="Genomic_DNA"/>
</dbReference>
<dbReference type="AlphaFoldDB" id="A0A3B1CUY3"/>
<organism evidence="2">
    <name type="scientific">hydrothermal vent metagenome</name>
    <dbReference type="NCBI Taxonomy" id="652676"/>
    <lineage>
        <taxon>unclassified sequences</taxon>
        <taxon>metagenomes</taxon>
        <taxon>ecological metagenomes</taxon>
    </lineage>
</organism>
<gene>
    <name evidence="2" type="ORF">MNBD_NITROSPINAE04-2041</name>
</gene>
<feature type="transmembrane region" description="Helical" evidence="1">
    <location>
        <begin position="21"/>
        <end position="40"/>
    </location>
</feature>
<feature type="transmembrane region" description="Helical" evidence="1">
    <location>
        <begin position="321"/>
        <end position="341"/>
    </location>
</feature>
<feature type="transmembrane region" description="Helical" evidence="1">
    <location>
        <begin position="294"/>
        <end position="314"/>
    </location>
</feature>
<sequence length="378" mass="42497">MSHKLSLDDTIGPGPARALKLFTLCFILAKIILIFVLSNNTFFVMDEYAHAAHTGMIHDFYVSYFPFKTVLSAYFYLPAQWLSANSAEAMLIARYQMALAGVATVVFVYLISINMGRTKLEALFTVCVLLTFSTFMERVFRVRTEPLCLAPAMGALWIMTSRYKNGWMVFLAGLMSGVAFLTTQKAVYFNVALATAFIAEASARKAYAEAFKKAAIFSFGWAVTVVAYSVYFRGPDFLVVINHIFMTPVRLAVHGGEDYKNLREFVLMTLSRNAFVYGLCFAGLLISLVRLRKLYGAEMIVIVFTLIMTFFVFTHNQPWPYVFIMVIPFLSLYGIEAVKAVPAGIPYLKGAVLISALVVMIFSFKRNIHYFGHTNLLQ</sequence>
<feature type="transmembrane region" description="Helical" evidence="1">
    <location>
        <begin position="122"/>
        <end position="140"/>
    </location>
</feature>
<reference evidence="2" key="1">
    <citation type="submission" date="2018-06" db="EMBL/GenBank/DDBJ databases">
        <authorList>
            <person name="Zhirakovskaya E."/>
        </authorList>
    </citation>
    <scope>NUCLEOTIDE SEQUENCE</scope>
</reference>
<protein>
    <recommendedName>
        <fullName evidence="3">Glycosyltransferase RgtA/B/C/D-like domain-containing protein</fullName>
    </recommendedName>
</protein>
<feature type="transmembrane region" description="Helical" evidence="1">
    <location>
        <begin position="265"/>
        <end position="288"/>
    </location>
</feature>